<accession>A0AAV3TAK8</accession>
<dbReference type="GO" id="GO:0005524">
    <property type="term" value="F:ATP binding"/>
    <property type="evidence" value="ECO:0007669"/>
    <property type="project" value="UniProtKB-KW"/>
</dbReference>
<dbReference type="SMART" id="SM00382">
    <property type="entry name" value="AAA"/>
    <property type="match status" value="1"/>
</dbReference>
<dbReference type="Proteomes" id="UP001500420">
    <property type="component" value="Unassembled WGS sequence"/>
</dbReference>
<dbReference type="FunFam" id="3.40.50.300:FF:000032">
    <property type="entry name" value="Export ABC transporter ATP-binding protein"/>
    <property type="match status" value="1"/>
</dbReference>
<dbReference type="InterPro" id="IPR015854">
    <property type="entry name" value="ABC_transpr_LolD-like"/>
</dbReference>
<evidence type="ECO:0000256" key="2">
    <source>
        <dbReference type="ARBA" id="ARBA00022741"/>
    </source>
</evidence>
<dbReference type="PROSITE" id="PS50893">
    <property type="entry name" value="ABC_TRANSPORTER_2"/>
    <property type="match status" value="1"/>
</dbReference>
<evidence type="ECO:0000256" key="4">
    <source>
        <dbReference type="SAM" id="MobiDB-lite"/>
    </source>
</evidence>
<dbReference type="InterPro" id="IPR017911">
    <property type="entry name" value="MacB-like_ATP-bd"/>
</dbReference>
<keyword evidence="2" id="KW-0547">Nucleotide-binding</keyword>
<dbReference type="AlphaFoldDB" id="A0AAV3TAK8"/>
<feature type="domain" description="ABC transporter" evidence="5">
    <location>
        <begin position="21"/>
        <end position="259"/>
    </location>
</feature>
<dbReference type="GO" id="GO:0005886">
    <property type="term" value="C:plasma membrane"/>
    <property type="evidence" value="ECO:0007669"/>
    <property type="project" value="TreeGrafter"/>
</dbReference>
<protein>
    <submittedName>
        <fullName evidence="6">ABC transporter ATP-binding protein</fullName>
    </submittedName>
</protein>
<keyword evidence="1" id="KW-0813">Transport</keyword>
<evidence type="ECO:0000256" key="1">
    <source>
        <dbReference type="ARBA" id="ARBA00022448"/>
    </source>
</evidence>
<feature type="region of interest" description="Disordered" evidence="4">
    <location>
        <begin position="245"/>
        <end position="281"/>
    </location>
</feature>
<reference evidence="6 7" key="1">
    <citation type="journal article" date="2019" name="Int. J. Syst. Evol. Microbiol.">
        <title>The Global Catalogue of Microorganisms (GCM) 10K type strain sequencing project: providing services to taxonomists for standard genome sequencing and annotation.</title>
        <authorList>
            <consortium name="The Broad Institute Genomics Platform"/>
            <consortium name="The Broad Institute Genome Sequencing Center for Infectious Disease"/>
            <person name="Wu L."/>
            <person name="Ma J."/>
        </authorList>
    </citation>
    <scope>NUCLEOTIDE SEQUENCE [LARGE SCALE GENOMIC DNA]</scope>
    <source>
        <strain evidence="6 7">JCM 16328</strain>
    </source>
</reference>
<dbReference type="EMBL" id="BAAADV010000004">
    <property type="protein sequence ID" value="GAA0674110.1"/>
    <property type="molecule type" value="Genomic_DNA"/>
</dbReference>
<dbReference type="GO" id="GO:0098796">
    <property type="term" value="C:membrane protein complex"/>
    <property type="evidence" value="ECO:0007669"/>
    <property type="project" value="UniProtKB-ARBA"/>
</dbReference>
<dbReference type="InterPro" id="IPR003593">
    <property type="entry name" value="AAA+_ATPase"/>
</dbReference>
<dbReference type="GO" id="GO:0022857">
    <property type="term" value="F:transmembrane transporter activity"/>
    <property type="evidence" value="ECO:0007669"/>
    <property type="project" value="UniProtKB-ARBA"/>
</dbReference>
<dbReference type="InterPro" id="IPR003439">
    <property type="entry name" value="ABC_transporter-like_ATP-bd"/>
</dbReference>
<feature type="compositionally biased region" description="Low complexity" evidence="4">
    <location>
        <begin position="1"/>
        <end position="15"/>
    </location>
</feature>
<sequence length="281" mass="29498">MTGHTDAADADGATGTPPPAVSLSGVGKRYERGGEVVRALDDVSLDLPRGSYTAVMGPSGSGKSTLMNLVGCLDTPSAGTVLVDGEDVSALSDDGRARIRGQKVGFVFQTFNLMPRLTARENVALPLVFRGVDRADRLERADELLARVGLTDRTDHRPNELSGGQRQRVAIARALANDPAIVLADEPTGNLDAETGRAILGEFERLHEAGTTVLLVSHERHVAEHAERIVQLRDGEIEGIEEIEERRRAAVADAPDGPGGSPTGTGAPDGSDSPTGADGDR</sequence>
<dbReference type="RefSeq" id="WP_343774034.1">
    <property type="nucleotide sequence ID" value="NZ_BAAADV010000004.1"/>
</dbReference>
<dbReference type="Pfam" id="PF00005">
    <property type="entry name" value="ABC_tran"/>
    <property type="match status" value="1"/>
</dbReference>
<name>A0AAV3TAK8_9EURY</name>
<feature type="region of interest" description="Disordered" evidence="4">
    <location>
        <begin position="1"/>
        <end position="26"/>
    </location>
</feature>
<evidence type="ECO:0000313" key="7">
    <source>
        <dbReference type="Proteomes" id="UP001500420"/>
    </source>
</evidence>
<evidence type="ECO:0000313" key="6">
    <source>
        <dbReference type="EMBL" id="GAA0674110.1"/>
    </source>
</evidence>
<dbReference type="PANTHER" id="PTHR24220:SF86">
    <property type="entry name" value="ABC TRANSPORTER ABCH.1"/>
    <property type="match status" value="1"/>
</dbReference>
<dbReference type="Gene3D" id="3.40.50.300">
    <property type="entry name" value="P-loop containing nucleotide triphosphate hydrolases"/>
    <property type="match status" value="1"/>
</dbReference>
<evidence type="ECO:0000259" key="5">
    <source>
        <dbReference type="PROSITE" id="PS50893"/>
    </source>
</evidence>
<keyword evidence="7" id="KW-1185">Reference proteome</keyword>
<evidence type="ECO:0000256" key="3">
    <source>
        <dbReference type="ARBA" id="ARBA00022840"/>
    </source>
</evidence>
<dbReference type="PANTHER" id="PTHR24220">
    <property type="entry name" value="IMPORT ATP-BINDING PROTEIN"/>
    <property type="match status" value="1"/>
</dbReference>
<dbReference type="InterPro" id="IPR027417">
    <property type="entry name" value="P-loop_NTPase"/>
</dbReference>
<keyword evidence="3 6" id="KW-0067">ATP-binding</keyword>
<dbReference type="GO" id="GO:0016887">
    <property type="term" value="F:ATP hydrolysis activity"/>
    <property type="evidence" value="ECO:0007669"/>
    <property type="project" value="InterPro"/>
</dbReference>
<comment type="caution">
    <text evidence="6">The sequence shown here is derived from an EMBL/GenBank/DDBJ whole genome shotgun (WGS) entry which is preliminary data.</text>
</comment>
<proteinExistence type="predicted"/>
<gene>
    <name evidence="6" type="ORF">GCM10009020_21680</name>
</gene>
<dbReference type="InterPro" id="IPR017871">
    <property type="entry name" value="ABC_transporter-like_CS"/>
</dbReference>
<organism evidence="6 7">
    <name type="scientific">Natronoarchaeum mannanilyticum</name>
    <dbReference type="NCBI Taxonomy" id="926360"/>
    <lineage>
        <taxon>Archaea</taxon>
        <taxon>Methanobacteriati</taxon>
        <taxon>Methanobacteriota</taxon>
        <taxon>Stenosarchaea group</taxon>
        <taxon>Halobacteria</taxon>
        <taxon>Halobacteriales</taxon>
        <taxon>Natronoarchaeaceae</taxon>
    </lineage>
</organism>
<dbReference type="PROSITE" id="PS00211">
    <property type="entry name" value="ABC_TRANSPORTER_1"/>
    <property type="match status" value="1"/>
</dbReference>
<dbReference type="CDD" id="cd03255">
    <property type="entry name" value="ABC_MJ0796_LolCDE_FtsE"/>
    <property type="match status" value="1"/>
</dbReference>
<dbReference type="SUPFAM" id="SSF52540">
    <property type="entry name" value="P-loop containing nucleoside triphosphate hydrolases"/>
    <property type="match status" value="1"/>
</dbReference>